<dbReference type="Proteomes" id="UP001162044">
    <property type="component" value="Unassembled WGS sequence"/>
</dbReference>
<proteinExistence type="predicted"/>
<gene>
    <name evidence="2" type="ORF">QDQ51_19350</name>
</gene>
<evidence type="ECO:0000313" key="2">
    <source>
        <dbReference type="EMBL" id="MDH2307559.1"/>
    </source>
</evidence>
<name>A0AB35LEQ9_PRORE</name>
<dbReference type="RefSeq" id="WP_110593004.1">
    <property type="nucleotide sequence ID" value="NZ_ABEXOC020000038.1"/>
</dbReference>
<evidence type="ECO:0000256" key="1">
    <source>
        <dbReference type="SAM" id="Phobius"/>
    </source>
</evidence>
<protein>
    <submittedName>
        <fullName evidence="2">Uncharacterized protein</fullName>
    </submittedName>
</protein>
<keyword evidence="1" id="KW-0812">Transmembrane</keyword>
<keyword evidence="1" id="KW-0472">Membrane</keyword>
<comment type="caution">
    <text evidence="2">The sequence shown here is derived from an EMBL/GenBank/DDBJ whole genome shotgun (WGS) entry which is preliminary data.</text>
</comment>
<evidence type="ECO:0000313" key="3">
    <source>
        <dbReference type="Proteomes" id="UP001162044"/>
    </source>
</evidence>
<feature type="transmembrane region" description="Helical" evidence="1">
    <location>
        <begin position="6"/>
        <end position="27"/>
    </location>
</feature>
<dbReference type="EMBL" id="JARVQW010000014">
    <property type="protein sequence ID" value="MDH2307559.1"/>
    <property type="molecule type" value="Genomic_DNA"/>
</dbReference>
<sequence length="135" mass="15473">MKHIYSYLIVFLIALVSYIGGLLTPVSSHSKMEPEARAKESVLDLLAYPAAASFRNMTYHSFRSDSHGREIGFYCGEVFGFENELPYGFKRFFVRTLKHSNGDIDISIPMAEKIDDMLSQDEFDSLWETRCVTKK</sequence>
<keyword evidence="1" id="KW-1133">Transmembrane helix</keyword>
<organism evidence="2 3">
    <name type="scientific">Providencia rettgeri</name>
    <dbReference type="NCBI Taxonomy" id="587"/>
    <lineage>
        <taxon>Bacteria</taxon>
        <taxon>Pseudomonadati</taxon>
        <taxon>Pseudomonadota</taxon>
        <taxon>Gammaproteobacteria</taxon>
        <taxon>Enterobacterales</taxon>
        <taxon>Morganellaceae</taxon>
        <taxon>Providencia</taxon>
    </lineage>
</organism>
<reference evidence="2" key="2">
    <citation type="submission" date="2023-10" db="EMBL/GenBank/DDBJ databases">
        <title>Analysis of Resistance Genes of Carbapenem-resistant Providencia rettgeri.</title>
        <authorList>
            <person name="Liu M."/>
        </authorList>
    </citation>
    <scope>NUCLEOTIDE SEQUENCE</scope>
    <source>
        <strain evidence="2">QITACRE101</strain>
    </source>
</reference>
<reference evidence="2" key="1">
    <citation type="submission" date="2023-04" db="EMBL/GenBank/DDBJ databases">
        <authorList>
            <person name="Li W."/>
        </authorList>
    </citation>
    <scope>NUCLEOTIDE SEQUENCE</scope>
    <source>
        <strain evidence="2">QITACRE101</strain>
    </source>
</reference>
<accession>A0AB35LEQ9</accession>
<dbReference type="AlphaFoldDB" id="A0AB35LEQ9"/>